<name>A0ACC2BJE0_DIPCM</name>
<dbReference type="Proteomes" id="UP001162992">
    <property type="component" value="Chromosome 15"/>
</dbReference>
<gene>
    <name evidence="1" type="ORF">O6H91_15G069800</name>
</gene>
<sequence>MASIIALVVFIFILLISVSLLDPVVCSRAFTAPRDRPGLEYPTTNVQTLHVEITSPAQAGLKSPANPTLVIDSSTQIHRMSKKPGKKFVPAKLPKGNVPPASPSCSYASCDGHK</sequence>
<organism evidence="1 2">
    <name type="scientific">Diphasiastrum complanatum</name>
    <name type="common">Issler's clubmoss</name>
    <name type="synonym">Lycopodium complanatum</name>
    <dbReference type="NCBI Taxonomy" id="34168"/>
    <lineage>
        <taxon>Eukaryota</taxon>
        <taxon>Viridiplantae</taxon>
        <taxon>Streptophyta</taxon>
        <taxon>Embryophyta</taxon>
        <taxon>Tracheophyta</taxon>
        <taxon>Lycopodiopsida</taxon>
        <taxon>Lycopodiales</taxon>
        <taxon>Lycopodiaceae</taxon>
        <taxon>Lycopodioideae</taxon>
        <taxon>Diphasiastrum</taxon>
    </lineage>
</organism>
<evidence type="ECO:0000313" key="2">
    <source>
        <dbReference type="Proteomes" id="UP001162992"/>
    </source>
</evidence>
<dbReference type="EMBL" id="CM055106">
    <property type="protein sequence ID" value="KAJ7529872.1"/>
    <property type="molecule type" value="Genomic_DNA"/>
</dbReference>
<proteinExistence type="predicted"/>
<comment type="caution">
    <text evidence="1">The sequence shown here is derived from an EMBL/GenBank/DDBJ whole genome shotgun (WGS) entry which is preliminary data.</text>
</comment>
<evidence type="ECO:0000313" key="1">
    <source>
        <dbReference type="EMBL" id="KAJ7529872.1"/>
    </source>
</evidence>
<accession>A0ACC2BJE0</accession>
<reference evidence="2" key="1">
    <citation type="journal article" date="2024" name="Proc. Natl. Acad. Sci. U.S.A.">
        <title>Extraordinary preservation of gene collinearity over three hundred million years revealed in homosporous lycophytes.</title>
        <authorList>
            <person name="Li C."/>
            <person name="Wickell D."/>
            <person name="Kuo L.Y."/>
            <person name="Chen X."/>
            <person name="Nie B."/>
            <person name="Liao X."/>
            <person name="Peng D."/>
            <person name="Ji J."/>
            <person name="Jenkins J."/>
            <person name="Williams M."/>
            <person name="Shu S."/>
            <person name="Plott C."/>
            <person name="Barry K."/>
            <person name="Rajasekar S."/>
            <person name="Grimwood J."/>
            <person name="Han X."/>
            <person name="Sun S."/>
            <person name="Hou Z."/>
            <person name="He W."/>
            <person name="Dai G."/>
            <person name="Sun C."/>
            <person name="Schmutz J."/>
            <person name="Leebens-Mack J.H."/>
            <person name="Li F.W."/>
            <person name="Wang L."/>
        </authorList>
    </citation>
    <scope>NUCLEOTIDE SEQUENCE [LARGE SCALE GENOMIC DNA]</scope>
    <source>
        <strain evidence="2">cv. PW_Plant_1</strain>
    </source>
</reference>
<keyword evidence="2" id="KW-1185">Reference proteome</keyword>
<protein>
    <submittedName>
        <fullName evidence="1">Uncharacterized protein</fullName>
    </submittedName>
</protein>